<organism evidence="2 3">
    <name type="scientific">Symbiodinium necroappetens</name>
    <dbReference type="NCBI Taxonomy" id="1628268"/>
    <lineage>
        <taxon>Eukaryota</taxon>
        <taxon>Sar</taxon>
        <taxon>Alveolata</taxon>
        <taxon>Dinophyceae</taxon>
        <taxon>Suessiales</taxon>
        <taxon>Symbiodiniaceae</taxon>
        <taxon>Symbiodinium</taxon>
    </lineage>
</organism>
<feature type="domain" description="Fibronectin type-III" evidence="1">
    <location>
        <begin position="5"/>
        <end position="99"/>
    </location>
</feature>
<dbReference type="InterPro" id="IPR013783">
    <property type="entry name" value="Ig-like_fold"/>
</dbReference>
<feature type="non-terminal residue" evidence="2">
    <location>
        <position position="123"/>
    </location>
</feature>
<dbReference type="AlphaFoldDB" id="A0A812WEG4"/>
<dbReference type="InterPro" id="IPR003961">
    <property type="entry name" value="FN3_dom"/>
</dbReference>
<accession>A0A812WEG4</accession>
<dbReference type="EMBL" id="CAJNJA010032734">
    <property type="protein sequence ID" value="CAE7670306.1"/>
    <property type="molecule type" value="Genomic_DNA"/>
</dbReference>
<evidence type="ECO:0000313" key="2">
    <source>
        <dbReference type="EMBL" id="CAE7670306.1"/>
    </source>
</evidence>
<dbReference type="Pfam" id="PF00041">
    <property type="entry name" value="fn3"/>
    <property type="match status" value="1"/>
</dbReference>
<sequence>IPAVAPTGVVLSDATETSLLVSWTSSPLKDCVFQRFAVELSNGSDFVVPGGCDITDVATTNCVATGLQSWTAYTARVAVLCDECSETPTAERVPCSEEDGPGQRCFVPATGGLTSCFRKLPAL</sequence>
<dbReference type="InterPro" id="IPR036116">
    <property type="entry name" value="FN3_sf"/>
</dbReference>
<feature type="non-terminal residue" evidence="2">
    <location>
        <position position="1"/>
    </location>
</feature>
<protein>
    <recommendedName>
        <fullName evidence="1">Fibronectin type-III domain-containing protein</fullName>
    </recommendedName>
</protein>
<keyword evidence="3" id="KW-1185">Reference proteome</keyword>
<dbReference type="Gene3D" id="2.60.40.10">
    <property type="entry name" value="Immunoglobulins"/>
    <property type="match status" value="1"/>
</dbReference>
<dbReference type="PROSITE" id="PS50853">
    <property type="entry name" value="FN3"/>
    <property type="match status" value="1"/>
</dbReference>
<dbReference type="SMART" id="SM00060">
    <property type="entry name" value="FN3"/>
    <property type="match status" value="1"/>
</dbReference>
<reference evidence="2" key="1">
    <citation type="submission" date="2021-02" db="EMBL/GenBank/DDBJ databases">
        <authorList>
            <person name="Dougan E. K."/>
            <person name="Rhodes N."/>
            <person name="Thang M."/>
            <person name="Chan C."/>
        </authorList>
    </citation>
    <scope>NUCLEOTIDE SEQUENCE</scope>
</reference>
<comment type="caution">
    <text evidence="2">The sequence shown here is derived from an EMBL/GenBank/DDBJ whole genome shotgun (WGS) entry which is preliminary data.</text>
</comment>
<evidence type="ECO:0000259" key="1">
    <source>
        <dbReference type="PROSITE" id="PS50853"/>
    </source>
</evidence>
<dbReference type="SUPFAM" id="SSF49265">
    <property type="entry name" value="Fibronectin type III"/>
    <property type="match status" value="1"/>
</dbReference>
<dbReference type="CDD" id="cd00063">
    <property type="entry name" value="FN3"/>
    <property type="match status" value="1"/>
</dbReference>
<gene>
    <name evidence="2" type="ORF">SNEC2469_LOCUS19187</name>
</gene>
<evidence type="ECO:0000313" key="3">
    <source>
        <dbReference type="Proteomes" id="UP000601435"/>
    </source>
</evidence>
<dbReference type="Proteomes" id="UP000601435">
    <property type="component" value="Unassembled WGS sequence"/>
</dbReference>
<proteinExistence type="predicted"/>
<name>A0A812WEG4_9DINO</name>